<keyword evidence="1" id="KW-0812">Transmembrane</keyword>
<feature type="transmembrane region" description="Helical" evidence="1">
    <location>
        <begin position="244"/>
        <end position="265"/>
    </location>
</feature>
<dbReference type="RefSeq" id="WP_303681065.1">
    <property type="nucleotide sequence ID" value="NZ_LVWG01000018.1"/>
</dbReference>
<feature type="transmembrane region" description="Helical" evidence="1">
    <location>
        <begin position="277"/>
        <end position="301"/>
    </location>
</feature>
<keyword evidence="1" id="KW-1133">Transmembrane helix</keyword>
<dbReference type="Proteomes" id="UP000076481">
    <property type="component" value="Unassembled WGS sequence"/>
</dbReference>
<sequence>MQPTSHTESTGSVARLFLYVTISVITVAALLGALGAVTGSHFLNQLHPYLFFIGFGNLAILIFNRYLTSAIYPELKISPPRQRRYIYAVLLSLVSITVAVWMQWPLLKALTGLFLMIIVMGPLYEIFTTLSIPKIWKDVSVRYYIFDVIFLLNANLGLFTLGLKEAFPEQGLIPFFVTQSAYFLGSSFPLSISVMGFLYTYAWKQSPKRELITRLFSLWFYTFVGGVLVFLIVILIGHYFGMMLVSHVLLFGVMAILWGFAAYLYTFFKKNFHHPALAFLFSGLSLLFATSAYGIMNVYFIKGIPFGAHPPISPDAMWIYHSHTHAALLGWITFSFIGMIYIVIPAIVRKDSLEMLQEGQALSRLLSSAAMDRAFMQLTVMLVSATGVLLAFFIENAVLLGLSGLVFGLAVLFLSFNLHRELHAGSGDNGPSA</sequence>
<comment type="caution">
    <text evidence="2">The sequence shown here is derived from an EMBL/GenBank/DDBJ whole genome shotgun (WGS) entry which is preliminary data.</text>
</comment>
<feature type="transmembrane region" description="Helical" evidence="1">
    <location>
        <begin position="12"/>
        <end position="34"/>
    </location>
</feature>
<name>A0A165M3D1_PELLU</name>
<feature type="transmembrane region" description="Helical" evidence="1">
    <location>
        <begin position="215"/>
        <end position="238"/>
    </location>
</feature>
<dbReference type="AlphaFoldDB" id="A0A165M3D1"/>
<protein>
    <submittedName>
        <fullName evidence="2">Uncharacterized protein</fullName>
    </submittedName>
</protein>
<feature type="transmembrane region" description="Helical" evidence="1">
    <location>
        <begin position="400"/>
        <end position="418"/>
    </location>
</feature>
<gene>
    <name evidence="2" type="ORF">A3K90_05955</name>
</gene>
<feature type="transmembrane region" description="Helical" evidence="1">
    <location>
        <begin position="144"/>
        <end position="163"/>
    </location>
</feature>
<feature type="transmembrane region" description="Helical" evidence="1">
    <location>
        <begin position="374"/>
        <end position="394"/>
    </location>
</feature>
<proteinExistence type="predicted"/>
<accession>A0A165M3D1</accession>
<keyword evidence="1" id="KW-0472">Membrane</keyword>
<feature type="transmembrane region" description="Helical" evidence="1">
    <location>
        <begin position="110"/>
        <end position="132"/>
    </location>
</feature>
<evidence type="ECO:0000256" key="1">
    <source>
        <dbReference type="SAM" id="Phobius"/>
    </source>
</evidence>
<feature type="transmembrane region" description="Helical" evidence="1">
    <location>
        <begin position="328"/>
        <end position="348"/>
    </location>
</feature>
<reference evidence="2 3" key="1">
    <citation type="submission" date="2016-03" db="EMBL/GenBank/DDBJ databases">
        <title>Speciation and ecological success in dimly lit waters: horizontal gene transfer in a green sulfur bacteria bloom unveiled by metagenomic assembly.</title>
        <authorList>
            <person name="Llorens-Mares T."/>
            <person name="Liu Z."/>
            <person name="Allen L.Z."/>
            <person name="Rusch D.B."/>
            <person name="Craig M.T."/>
            <person name="Dupont C.L."/>
            <person name="Bryant D.A."/>
            <person name="Casamayor E.O."/>
        </authorList>
    </citation>
    <scope>NUCLEOTIDE SEQUENCE [LARGE SCALE GENOMIC DNA]</scope>
    <source>
        <strain evidence="2">CIII</strain>
    </source>
</reference>
<feature type="transmembrane region" description="Helical" evidence="1">
    <location>
        <begin position="85"/>
        <end position="104"/>
    </location>
</feature>
<evidence type="ECO:0000313" key="2">
    <source>
        <dbReference type="EMBL" id="KZK74764.1"/>
    </source>
</evidence>
<feature type="transmembrane region" description="Helical" evidence="1">
    <location>
        <begin position="183"/>
        <end position="203"/>
    </location>
</feature>
<organism evidence="2 3">
    <name type="scientific">Pelodictyon luteolum</name>
    <dbReference type="NCBI Taxonomy" id="1100"/>
    <lineage>
        <taxon>Bacteria</taxon>
        <taxon>Pseudomonadati</taxon>
        <taxon>Chlorobiota</taxon>
        <taxon>Chlorobiia</taxon>
        <taxon>Chlorobiales</taxon>
        <taxon>Chlorobiaceae</taxon>
        <taxon>Chlorobium/Pelodictyon group</taxon>
        <taxon>Pelodictyon</taxon>
    </lineage>
</organism>
<evidence type="ECO:0000313" key="3">
    <source>
        <dbReference type="Proteomes" id="UP000076481"/>
    </source>
</evidence>
<feature type="transmembrane region" description="Helical" evidence="1">
    <location>
        <begin position="46"/>
        <end position="64"/>
    </location>
</feature>
<dbReference type="EMBL" id="LVWG01000018">
    <property type="protein sequence ID" value="KZK74764.1"/>
    <property type="molecule type" value="Genomic_DNA"/>
</dbReference>